<keyword evidence="5" id="KW-0489">Methyltransferase</keyword>
<dbReference type="SUPFAM" id="SSF116734">
    <property type="entry name" value="DNA methylase specificity domain"/>
    <property type="match status" value="2"/>
</dbReference>
<dbReference type="GO" id="GO:0032259">
    <property type="term" value="P:methylation"/>
    <property type="evidence" value="ECO:0007669"/>
    <property type="project" value="UniProtKB-KW"/>
</dbReference>
<dbReference type="GO" id="GO:0009307">
    <property type="term" value="P:DNA restriction-modification system"/>
    <property type="evidence" value="ECO:0007669"/>
    <property type="project" value="UniProtKB-KW"/>
</dbReference>
<comment type="caution">
    <text evidence="5">The sequence shown here is derived from an EMBL/GenBank/DDBJ whole genome shotgun (WGS) entry which is preliminary data.</text>
</comment>
<protein>
    <submittedName>
        <fullName evidence="5">Restriction enzyme BcgI alpha chain-like protein</fullName>
        <ecNumber evidence="5">2.1.1.72</ecNumber>
    </submittedName>
</protein>
<sequence length="365" mass="41406">MFEIESYKKRFDSNKVNILDNGKFPYIVRMGSSNGQKGFINEDESFLNDGNTISFGQDTATMYYQEFPYFTGDKIKIVKSKDKRFNKRNAQFFLSTMTKSFSSFSWGASSFSVKVIESQKITLPIKNGKPDFDFMNSFTTTLEAERMTNLDAYLSATGLKNYILTADEQQALDNFEQGKLNWSEFKLGELFNIEPTKYYRLKNDEIISKVGNIPLISNSSTDNGVMGFSNLKALNKGNTLTCSDTTSGSETMFYQKNDFIGYSHIQNLTPKFESFTGNLAFMIISTCRLSTSGKYNYGSKFNRTAMRNTFIQMPSKDDIPDYALIEILISAIKKLVIKGVVLYTQAKITTSKSERNSDNDQLCLL</sequence>
<keyword evidence="3" id="KW-0238">DNA-binding</keyword>
<organism evidence="5 6">
    <name type="scientific">Psychrobacter nivimaris</name>
    <dbReference type="NCBI Taxonomy" id="281738"/>
    <lineage>
        <taxon>Bacteria</taxon>
        <taxon>Pseudomonadati</taxon>
        <taxon>Pseudomonadota</taxon>
        <taxon>Gammaproteobacteria</taxon>
        <taxon>Moraxellales</taxon>
        <taxon>Moraxellaceae</taxon>
        <taxon>Psychrobacter</taxon>
    </lineage>
</organism>
<dbReference type="Gene3D" id="3.90.220.20">
    <property type="entry name" value="DNA methylase specificity domains"/>
    <property type="match status" value="2"/>
</dbReference>
<dbReference type="EC" id="2.1.1.72" evidence="5"/>
<feature type="domain" description="Type I restriction modification DNA specificity" evidence="4">
    <location>
        <begin position="2"/>
        <end position="146"/>
    </location>
</feature>
<evidence type="ECO:0000256" key="3">
    <source>
        <dbReference type="ARBA" id="ARBA00023125"/>
    </source>
</evidence>
<evidence type="ECO:0000259" key="4">
    <source>
        <dbReference type="Pfam" id="PF01420"/>
    </source>
</evidence>
<reference evidence="5 6" key="1">
    <citation type="submission" date="2019-09" db="EMBL/GenBank/DDBJ databases">
        <title>Draft genome sequence of Psychrobacter nivimaris LAMA 639, in search for biotechnological relevant genes.</title>
        <authorList>
            <person name="Lima A.O.S."/>
            <person name="Staloch B.E.K."/>
            <person name="Freitas R.C."/>
            <person name="Niero H."/>
            <person name="Silva M.A.C."/>
        </authorList>
    </citation>
    <scope>NUCLEOTIDE SEQUENCE [LARGE SCALE GENOMIC DNA]</scope>
    <source>
        <strain evidence="5 6">LAMA 639</strain>
    </source>
</reference>
<evidence type="ECO:0000256" key="1">
    <source>
        <dbReference type="ARBA" id="ARBA00010923"/>
    </source>
</evidence>
<proteinExistence type="inferred from homology"/>
<evidence type="ECO:0000256" key="2">
    <source>
        <dbReference type="ARBA" id="ARBA00022747"/>
    </source>
</evidence>
<dbReference type="InterPro" id="IPR000055">
    <property type="entry name" value="Restrct_endonuc_typeI_TRD"/>
</dbReference>
<keyword evidence="6" id="KW-1185">Reference proteome</keyword>
<dbReference type="GO" id="GO:0003677">
    <property type="term" value="F:DNA binding"/>
    <property type="evidence" value="ECO:0007669"/>
    <property type="project" value="UniProtKB-KW"/>
</dbReference>
<gene>
    <name evidence="5" type="ORF">FQV37_495</name>
</gene>
<comment type="similarity">
    <text evidence="1">Belongs to the type-I restriction system S methylase family.</text>
</comment>
<evidence type="ECO:0000313" key="5">
    <source>
        <dbReference type="EMBL" id="KAF0568991.1"/>
    </source>
</evidence>
<dbReference type="Proteomes" id="UP000471465">
    <property type="component" value="Unassembled WGS sequence"/>
</dbReference>
<accession>A0A6N7C123</accession>
<dbReference type="EMBL" id="VZIZ01000014">
    <property type="protein sequence ID" value="KAF0568991.1"/>
    <property type="molecule type" value="Genomic_DNA"/>
</dbReference>
<feature type="domain" description="Type I restriction modification DNA specificity" evidence="4">
    <location>
        <begin position="181"/>
        <end position="317"/>
    </location>
</feature>
<dbReference type="AlphaFoldDB" id="A0A6N7C123"/>
<keyword evidence="5" id="KW-0808">Transferase</keyword>
<keyword evidence="2" id="KW-0680">Restriction system</keyword>
<evidence type="ECO:0000313" key="6">
    <source>
        <dbReference type="Proteomes" id="UP000471465"/>
    </source>
</evidence>
<dbReference type="InterPro" id="IPR044946">
    <property type="entry name" value="Restrct_endonuc_typeI_TRD_sf"/>
</dbReference>
<dbReference type="Pfam" id="PF01420">
    <property type="entry name" value="Methylase_S"/>
    <property type="match status" value="2"/>
</dbReference>
<name>A0A6N7C123_9GAMM</name>
<dbReference type="GO" id="GO:0009007">
    <property type="term" value="F:site-specific DNA-methyltransferase (adenine-specific) activity"/>
    <property type="evidence" value="ECO:0007669"/>
    <property type="project" value="UniProtKB-EC"/>
</dbReference>